<organism evidence="2">
    <name type="scientific">Prevotella sp. GTC17253</name>
    <dbReference type="NCBI Taxonomy" id="3236793"/>
    <lineage>
        <taxon>Bacteria</taxon>
        <taxon>Pseudomonadati</taxon>
        <taxon>Bacteroidota</taxon>
        <taxon>Bacteroidia</taxon>
        <taxon>Bacteroidales</taxon>
        <taxon>Prevotellaceae</taxon>
        <taxon>Prevotella</taxon>
    </lineage>
</organism>
<protein>
    <recommendedName>
        <fullName evidence="3">Lipoprotein</fullName>
    </recommendedName>
</protein>
<dbReference type="PROSITE" id="PS51257">
    <property type="entry name" value="PROKAR_LIPOPROTEIN"/>
    <property type="match status" value="1"/>
</dbReference>
<gene>
    <name evidence="2" type="ORF">GTC17253_10460</name>
</gene>
<evidence type="ECO:0008006" key="3">
    <source>
        <dbReference type="Google" id="ProtNLM"/>
    </source>
</evidence>
<proteinExistence type="predicted"/>
<dbReference type="AlphaFoldDB" id="A0AB33INF6"/>
<dbReference type="EMBL" id="AP035785">
    <property type="protein sequence ID" value="BFO71080.1"/>
    <property type="molecule type" value="Genomic_DNA"/>
</dbReference>
<sequence length="197" mass="20202">MKKIFFAAVAVALTMASCGNQTKSASQLVDSDSIAAAVDTAAVAANSAEAVVNLLNNQLTEKNGTDLTKTLTSLQTKYAELVKGGKLEEAKKYAQVVKQFVEEHADQIKSVVGDNATVNTLISGIKSLPTDAATTANEAVNAAKTGAEDAAKSVEAAKESAKKKANEAVESAKETAKQKAGEAASKAAGDAMKKLGL</sequence>
<feature type="region of interest" description="Disordered" evidence="1">
    <location>
        <begin position="146"/>
        <end position="197"/>
    </location>
</feature>
<accession>A0AB33INF6</accession>
<feature type="compositionally biased region" description="Basic and acidic residues" evidence="1">
    <location>
        <begin position="146"/>
        <end position="180"/>
    </location>
</feature>
<reference evidence="2" key="1">
    <citation type="submission" date="2024-07" db="EMBL/GenBank/DDBJ databases">
        <title>Complete genome sequence of Prevotella sp. YM-2024 GTC17253.</title>
        <authorList>
            <person name="Hayashi M."/>
            <person name="Muto Y."/>
            <person name="Tanaka K."/>
            <person name="Niwa H."/>
        </authorList>
    </citation>
    <scope>NUCLEOTIDE SEQUENCE</scope>
    <source>
        <strain evidence="2">GTC17253</strain>
    </source>
</reference>
<evidence type="ECO:0000256" key="1">
    <source>
        <dbReference type="SAM" id="MobiDB-lite"/>
    </source>
</evidence>
<evidence type="ECO:0000313" key="2">
    <source>
        <dbReference type="EMBL" id="BFO71080.1"/>
    </source>
</evidence>
<name>A0AB33INF6_9BACT</name>
<feature type="compositionally biased region" description="Low complexity" evidence="1">
    <location>
        <begin position="181"/>
        <end position="190"/>
    </location>
</feature>